<protein>
    <submittedName>
        <fullName evidence="7">Uncharacterized protein</fullName>
    </submittedName>
</protein>
<keyword evidence="3 6" id="KW-0812">Transmembrane</keyword>
<dbReference type="OrthoDB" id="378564at2759"/>
<comment type="caution">
    <text evidence="7">The sequence shown here is derived from an EMBL/GenBank/DDBJ whole genome shotgun (WGS) entry which is preliminary data.</text>
</comment>
<dbReference type="PANTHER" id="PTHR21347:SF0">
    <property type="entry name" value="LIPID SCRAMBLASE CLPTM1L"/>
    <property type="match status" value="1"/>
</dbReference>
<name>A0A9J5YSU3_SOLCO</name>
<dbReference type="Pfam" id="PF05602">
    <property type="entry name" value="CLPTM1"/>
    <property type="match status" value="1"/>
</dbReference>
<comment type="similarity">
    <text evidence="2">Belongs to the CLPTM1 family.</text>
</comment>
<dbReference type="GO" id="GO:0016020">
    <property type="term" value="C:membrane"/>
    <property type="evidence" value="ECO:0007669"/>
    <property type="project" value="UniProtKB-SubCell"/>
</dbReference>
<sequence>MEAAVRKISGCELFLASFIVFLYLLDNDTSWMILASSVLIDRSGRIPMLRFPDRESYAGNKTKEYDDLAMKYLSYVLFFFAV</sequence>
<comment type="subcellular location">
    <subcellularLocation>
        <location evidence="1">Membrane</location>
        <topology evidence="1">Multi-pass membrane protein</topology>
    </subcellularLocation>
</comment>
<dbReference type="InterPro" id="IPR008429">
    <property type="entry name" value="CLPTM1"/>
</dbReference>
<dbReference type="AlphaFoldDB" id="A0A9J5YSU3"/>
<evidence type="ECO:0000256" key="5">
    <source>
        <dbReference type="ARBA" id="ARBA00023136"/>
    </source>
</evidence>
<evidence type="ECO:0000256" key="6">
    <source>
        <dbReference type="SAM" id="Phobius"/>
    </source>
</evidence>
<feature type="transmembrane region" description="Helical" evidence="6">
    <location>
        <begin position="13"/>
        <end position="40"/>
    </location>
</feature>
<keyword evidence="4 6" id="KW-1133">Transmembrane helix</keyword>
<keyword evidence="8" id="KW-1185">Reference proteome</keyword>
<evidence type="ECO:0000313" key="8">
    <source>
        <dbReference type="Proteomes" id="UP000824120"/>
    </source>
</evidence>
<reference evidence="7 8" key="1">
    <citation type="submission" date="2020-09" db="EMBL/GenBank/DDBJ databases">
        <title>De no assembly of potato wild relative species, Solanum commersonii.</title>
        <authorList>
            <person name="Cho K."/>
        </authorList>
    </citation>
    <scope>NUCLEOTIDE SEQUENCE [LARGE SCALE GENOMIC DNA]</scope>
    <source>
        <strain evidence="7">LZ3.2</strain>
        <tissue evidence="7">Leaf</tissue>
    </source>
</reference>
<dbReference type="Proteomes" id="UP000824120">
    <property type="component" value="Chromosome 6"/>
</dbReference>
<keyword evidence="5 6" id="KW-0472">Membrane</keyword>
<dbReference type="GO" id="GO:0012505">
    <property type="term" value="C:endomembrane system"/>
    <property type="evidence" value="ECO:0007669"/>
    <property type="project" value="TreeGrafter"/>
</dbReference>
<dbReference type="EMBL" id="JACXVP010000006">
    <property type="protein sequence ID" value="KAG5602148.1"/>
    <property type="molecule type" value="Genomic_DNA"/>
</dbReference>
<organism evidence="7 8">
    <name type="scientific">Solanum commersonii</name>
    <name type="common">Commerson's wild potato</name>
    <name type="synonym">Commerson's nightshade</name>
    <dbReference type="NCBI Taxonomy" id="4109"/>
    <lineage>
        <taxon>Eukaryota</taxon>
        <taxon>Viridiplantae</taxon>
        <taxon>Streptophyta</taxon>
        <taxon>Embryophyta</taxon>
        <taxon>Tracheophyta</taxon>
        <taxon>Spermatophyta</taxon>
        <taxon>Magnoliopsida</taxon>
        <taxon>eudicotyledons</taxon>
        <taxon>Gunneridae</taxon>
        <taxon>Pentapetalae</taxon>
        <taxon>asterids</taxon>
        <taxon>lamiids</taxon>
        <taxon>Solanales</taxon>
        <taxon>Solanaceae</taxon>
        <taxon>Solanoideae</taxon>
        <taxon>Solaneae</taxon>
        <taxon>Solanum</taxon>
    </lineage>
</organism>
<evidence type="ECO:0000256" key="2">
    <source>
        <dbReference type="ARBA" id="ARBA00009310"/>
    </source>
</evidence>
<evidence type="ECO:0000256" key="3">
    <source>
        <dbReference type="ARBA" id="ARBA00022692"/>
    </source>
</evidence>
<evidence type="ECO:0000256" key="1">
    <source>
        <dbReference type="ARBA" id="ARBA00004141"/>
    </source>
</evidence>
<proteinExistence type="inferred from homology"/>
<dbReference type="PANTHER" id="PTHR21347">
    <property type="entry name" value="CLEFT LIP AND PALATE ASSOCIATED TRANSMEMBRANE PROTEIN-RELATED"/>
    <property type="match status" value="1"/>
</dbReference>
<accession>A0A9J5YSU3</accession>
<gene>
    <name evidence="7" type="ORF">H5410_033518</name>
</gene>
<evidence type="ECO:0000313" key="7">
    <source>
        <dbReference type="EMBL" id="KAG5602148.1"/>
    </source>
</evidence>
<evidence type="ECO:0000256" key="4">
    <source>
        <dbReference type="ARBA" id="ARBA00022989"/>
    </source>
</evidence>